<dbReference type="Proteomes" id="UP000427769">
    <property type="component" value="Chromosome"/>
</dbReference>
<dbReference type="Gene3D" id="3.40.1080.10">
    <property type="entry name" value="Glutaconate Coenzyme A-transferase"/>
    <property type="match status" value="2"/>
</dbReference>
<dbReference type="InterPro" id="IPR037171">
    <property type="entry name" value="NagB/RpiA_transferase-like"/>
</dbReference>
<dbReference type="OrthoDB" id="9777193at2"/>
<evidence type="ECO:0000313" key="1">
    <source>
        <dbReference type="EMBL" id="BBO74503.1"/>
    </source>
</evidence>
<keyword evidence="2" id="KW-1185">Reference proteome</keyword>
<dbReference type="RefSeq" id="WP_155303530.1">
    <property type="nucleotide sequence ID" value="NZ_AP021875.1"/>
</dbReference>
<dbReference type="EMBL" id="AP021875">
    <property type="protein sequence ID" value="BBO74503.1"/>
    <property type="molecule type" value="Genomic_DNA"/>
</dbReference>
<keyword evidence="1" id="KW-0808">Transferase</keyword>
<sequence>MDADYRELLQRRFLGNLPQCDADKRVSLAEAIADHIRPGQKIHMAHTNSRPYGLMHEIIRQYWQKDPQFEIAMLSFADSCVALFLGGMLKKVVTTLVGDLWPSPSPNPFVNEAWLSGAVEIEHWSILSYAERLLAGALRLPFLVTRSMVGTTMAADNQAAGTFQEIDDPFGSKDKVGLVSAYRPDISLIHVAACDCAGNAIITAPLGESALGPYAAKEGVILSTDAIVSTDYLRRNNHLVKIPASIVKAVVELPMGSHPRGVTNVGVPELTQYAEDYQYMYEVNWAARRGKEALIEWIDEWILSCETHDAFIEKLGAERVKRLRGKAQANVWFEETLSAATGELGENDRHGELPVGADSFLGSEMMLVAAARKQAELVRELKLKNILAGVGAANLSAWLASHKLQDTGHAVQIMAEVGYYGYEPRPGDPYIFNFKNTPTCIMTSDILNILGQMVPNGMNLGSLGAAQVDRLANFNSTCIPGKMHLLGSGGGNDVATNSKAVVVTAYLGKGKFKENVDYITSPGTNVRCVATDYGIFEKPPGEEELVLTTYYTSGPTGFANAEEAVAKIRSHVGWDLVVSQHLTAMEAPSQEELYILRLYDPFKQFLR</sequence>
<dbReference type="SMART" id="SM00882">
    <property type="entry name" value="CoA_trans"/>
    <property type="match status" value="1"/>
</dbReference>
<dbReference type="PANTHER" id="PTHR43293:SF3">
    <property type="entry name" value="CHOLESTEROL RING-CLEAVING HYDROLASE IPDB SUBUNIT"/>
    <property type="match status" value="1"/>
</dbReference>
<reference evidence="1 2" key="1">
    <citation type="submission" date="2019-11" db="EMBL/GenBank/DDBJ databases">
        <title>Comparative genomics of hydrocarbon-degrading Desulfosarcina strains.</title>
        <authorList>
            <person name="Watanabe M."/>
            <person name="Kojima H."/>
            <person name="Fukui M."/>
        </authorList>
    </citation>
    <scope>NUCLEOTIDE SEQUENCE [LARGE SCALE GENOMIC DNA]</scope>
    <source>
        <strain evidence="1 2">PP31</strain>
    </source>
</reference>
<dbReference type="GO" id="GO:0008410">
    <property type="term" value="F:CoA-transferase activity"/>
    <property type="evidence" value="ECO:0007669"/>
    <property type="project" value="InterPro"/>
</dbReference>
<organism evidence="1 2">
    <name type="scientific">Desulfosarcina widdelii</name>
    <dbReference type="NCBI Taxonomy" id="947919"/>
    <lineage>
        <taxon>Bacteria</taxon>
        <taxon>Pseudomonadati</taxon>
        <taxon>Thermodesulfobacteriota</taxon>
        <taxon>Desulfobacteria</taxon>
        <taxon>Desulfobacterales</taxon>
        <taxon>Desulfosarcinaceae</taxon>
        <taxon>Desulfosarcina</taxon>
    </lineage>
</organism>
<protein>
    <submittedName>
        <fullName evidence="1">3-oxoacid CoA-transferase</fullName>
    </submittedName>
</protein>
<dbReference type="KEGG" id="dwd:DSCW_19200"/>
<dbReference type="InterPro" id="IPR004165">
    <property type="entry name" value="CoA_trans_fam_I"/>
</dbReference>
<dbReference type="Gene3D" id="3.30.30.40">
    <property type="match status" value="1"/>
</dbReference>
<evidence type="ECO:0000313" key="2">
    <source>
        <dbReference type="Proteomes" id="UP000427769"/>
    </source>
</evidence>
<dbReference type="Pfam" id="PF01144">
    <property type="entry name" value="CoA_trans"/>
    <property type="match status" value="2"/>
</dbReference>
<accession>A0A5K7Z3E5</accession>
<gene>
    <name evidence="1" type="ORF">DSCW_19200</name>
</gene>
<dbReference type="PANTHER" id="PTHR43293">
    <property type="entry name" value="ACETATE COA-TRANSFERASE YDIF"/>
    <property type="match status" value="1"/>
</dbReference>
<proteinExistence type="predicted"/>
<dbReference type="AlphaFoldDB" id="A0A5K7Z3E5"/>
<name>A0A5K7Z3E5_9BACT</name>
<dbReference type="SUPFAM" id="SSF100950">
    <property type="entry name" value="NagB/RpiA/CoA transferase-like"/>
    <property type="match status" value="2"/>
</dbReference>